<dbReference type="AlphaFoldDB" id="A0A081B095"/>
<evidence type="ECO:0000313" key="1">
    <source>
        <dbReference type="EMBL" id="ETO84556.1"/>
    </source>
</evidence>
<proteinExistence type="predicted"/>
<accession>A0A081B095</accession>
<dbReference type="EMBL" id="ANJA01000281">
    <property type="protein sequence ID" value="ETO84556.1"/>
    <property type="molecule type" value="Genomic_DNA"/>
</dbReference>
<dbReference type="Proteomes" id="UP000028582">
    <property type="component" value="Unassembled WGS sequence"/>
</dbReference>
<sequence>MIGIDNQAAYVMATNPTYSRRTRHIELRWHFVREQASRMQSSRRSGVKVEAIFEEEVLEYMYKVQASSP</sequence>
<organism evidence="1 2">
    <name type="scientific">Phytophthora nicotianae P1976</name>
    <dbReference type="NCBI Taxonomy" id="1317066"/>
    <lineage>
        <taxon>Eukaryota</taxon>
        <taxon>Sar</taxon>
        <taxon>Stramenopiles</taxon>
        <taxon>Oomycota</taxon>
        <taxon>Peronosporomycetes</taxon>
        <taxon>Peronosporales</taxon>
        <taxon>Peronosporaceae</taxon>
        <taxon>Phytophthora</taxon>
    </lineage>
</organism>
<dbReference type="OrthoDB" id="114564at2759"/>
<evidence type="ECO:0008006" key="3">
    <source>
        <dbReference type="Google" id="ProtNLM"/>
    </source>
</evidence>
<evidence type="ECO:0000313" key="2">
    <source>
        <dbReference type="Proteomes" id="UP000028582"/>
    </source>
</evidence>
<comment type="caution">
    <text evidence="1">The sequence shown here is derived from an EMBL/GenBank/DDBJ whole genome shotgun (WGS) entry which is preliminary data.</text>
</comment>
<gene>
    <name evidence="1" type="ORF">F444_01553</name>
</gene>
<name>A0A081B095_PHYNI</name>
<reference evidence="1 2" key="1">
    <citation type="submission" date="2013-11" db="EMBL/GenBank/DDBJ databases">
        <title>The Genome Sequence of Phytophthora parasitica P1976.</title>
        <authorList>
            <consortium name="The Broad Institute Genomics Platform"/>
            <person name="Russ C."/>
            <person name="Tyler B."/>
            <person name="Panabieres F."/>
            <person name="Shan W."/>
            <person name="Tripathy S."/>
            <person name="Grunwald N."/>
            <person name="Machado M."/>
            <person name="Johnson C.S."/>
            <person name="Walker B."/>
            <person name="Young S."/>
            <person name="Zeng Q."/>
            <person name="Gargeya S."/>
            <person name="Fitzgerald M."/>
            <person name="Haas B."/>
            <person name="Abouelleil A."/>
            <person name="Allen A.W."/>
            <person name="Alvarado L."/>
            <person name="Arachchi H.M."/>
            <person name="Berlin A.M."/>
            <person name="Chapman S.B."/>
            <person name="Gainer-Dewar J."/>
            <person name="Goldberg J."/>
            <person name="Griggs A."/>
            <person name="Gujja S."/>
            <person name="Hansen M."/>
            <person name="Howarth C."/>
            <person name="Imamovic A."/>
            <person name="Ireland A."/>
            <person name="Larimer J."/>
            <person name="McCowan C."/>
            <person name="Murphy C."/>
            <person name="Pearson M."/>
            <person name="Poon T.W."/>
            <person name="Priest M."/>
            <person name="Roberts A."/>
            <person name="Saif S."/>
            <person name="Shea T."/>
            <person name="Sisk P."/>
            <person name="Sykes S."/>
            <person name="Wortman J."/>
            <person name="Nusbaum C."/>
            <person name="Birren B."/>
        </authorList>
    </citation>
    <scope>NUCLEOTIDE SEQUENCE [LARGE SCALE GENOMIC DNA]</scope>
    <source>
        <strain evidence="1 2">P1976</strain>
    </source>
</reference>
<protein>
    <recommendedName>
        <fullName evidence="3">Copia protein</fullName>
    </recommendedName>
</protein>